<evidence type="ECO:0000256" key="5">
    <source>
        <dbReference type="ARBA" id="ARBA00022741"/>
    </source>
</evidence>
<dbReference type="InterPro" id="IPR017441">
    <property type="entry name" value="Protein_kinase_ATP_BS"/>
</dbReference>
<feature type="domain" description="NAF" evidence="15">
    <location>
        <begin position="305"/>
        <end position="329"/>
    </location>
</feature>
<protein>
    <recommendedName>
        <fullName evidence="2">non-specific serine/threonine protein kinase</fullName>
        <ecNumber evidence="2">2.7.11.1</ecNumber>
    </recommendedName>
</protein>
<keyword evidence="6" id="KW-0418">Kinase</keyword>
<dbReference type="FunFam" id="3.30.200.20:FF:000042">
    <property type="entry name" value="Aurora kinase A"/>
    <property type="match status" value="1"/>
</dbReference>
<dbReference type="Gene3D" id="1.10.510.10">
    <property type="entry name" value="Transferase(Phosphotransferase) domain 1"/>
    <property type="match status" value="1"/>
</dbReference>
<dbReference type="PROSITE" id="PS50816">
    <property type="entry name" value="NAF"/>
    <property type="match status" value="1"/>
</dbReference>
<feature type="binding site" evidence="12">
    <location>
        <position position="51"/>
    </location>
    <ligand>
        <name>ATP</name>
        <dbReference type="ChEBI" id="CHEBI:30616"/>
    </ligand>
</feature>
<keyword evidence="3 13" id="KW-0723">Serine/threonine-protein kinase</keyword>
<dbReference type="CDD" id="cd12195">
    <property type="entry name" value="CIPK_C"/>
    <property type="match status" value="1"/>
</dbReference>
<dbReference type="EMBL" id="JAUUTY010000004">
    <property type="protein sequence ID" value="KAK1645130.1"/>
    <property type="molecule type" value="Genomic_DNA"/>
</dbReference>
<evidence type="ECO:0000256" key="9">
    <source>
        <dbReference type="ARBA" id="ARBA00047899"/>
    </source>
</evidence>
<keyword evidence="8" id="KW-0464">Manganese</keyword>
<accession>A0AAD8S4P9</accession>
<evidence type="ECO:0000256" key="1">
    <source>
        <dbReference type="ARBA" id="ARBA00006234"/>
    </source>
</evidence>
<dbReference type="AlphaFoldDB" id="A0AAD8S4P9"/>
<comment type="function">
    <text evidence="11">CIPK serine-threonine protein kinases interact with CBL proteins. Binding of a CBL protein to the regulatory NAF domain of CIPK protein lead to the activation of the kinase in a calcium-dependent manner.</text>
</comment>
<evidence type="ECO:0000256" key="6">
    <source>
        <dbReference type="ARBA" id="ARBA00022777"/>
    </source>
</evidence>
<evidence type="ECO:0000313" key="16">
    <source>
        <dbReference type="EMBL" id="KAK1645130.1"/>
    </source>
</evidence>
<reference evidence="16" key="1">
    <citation type="submission" date="2023-07" db="EMBL/GenBank/DDBJ databases">
        <title>A chromosome-level genome assembly of Lolium multiflorum.</title>
        <authorList>
            <person name="Chen Y."/>
            <person name="Copetti D."/>
            <person name="Kolliker R."/>
            <person name="Studer B."/>
        </authorList>
    </citation>
    <scope>NUCLEOTIDE SEQUENCE</scope>
    <source>
        <strain evidence="16">02402/16</strain>
        <tissue evidence="16">Leaf</tissue>
    </source>
</reference>
<evidence type="ECO:0000256" key="10">
    <source>
        <dbReference type="ARBA" id="ARBA00048679"/>
    </source>
</evidence>
<dbReference type="GO" id="GO:0004674">
    <property type="term" value="F:protein serine/threonine kinase activity"/>
    <property type="evidence" value="ECO:0007669"/>
    <property type="project" value="UniProtKB-KW"/>
</dbReference>
<evidence type="ECO:0000256" key="13">
    <source>
        <dbReference type="RuleBase" id="RU000304"/>
    </source>
</evidence>
<dbReference type="PROSITE" id="PS50011">
    <property type="entry name" value="PROTEIN_KINASE_DOM"/>
    <property type="match status" value="1"/>
</dbReference>
<dbReference type="EC" id="2.7.11.1" evidence="2"/>
<dbReference type="Proteomes" id="UP001231189">
    <property type="component" value="Unassembled WGS sequence"/>
</dbReference>
<dbReference type="Pfam" id="PF03822">
    <property type="entry name" value="NAF"/>
    <property type="match status" value="1"/>
</dbReference>
<dbReference type="SMART" id="SM00220">
    <property type="entry name" value="S_TKc"/>
    <property type="match status" value="1"/>
</dbReference>
<dbReference type="InterPro" id="IPR011009">
    <property type="entry name" value="Kinase-like_dom_sf"/>
</dbReference>
<dbReference type="PROSITE" id="PS00107">
    <property type="entry name" value="PROTEIN_KINASE_ATP"/>
    <property type="match status" value="1"/>
</dbReference>
<dbReference type="Pfam" id="PF00069">
    <property type="entry name" value="Pkinase"/>
    <property type="match status" value="1"/>
</dbReference>
<comment type="catalytic activity">
    <reaction evidence="9">
        <text>L-threonyl-[protein] + ATP = O-phospho-L-threonyl-[protein] + ADP + H(+)</text>
        <dbReference type="Rhea" id="RHEA:46608"/>
        <dbReference type="Rhea" id="RHEA-COMP:11060"/>
        <dbReference type="Rhea" id="RHEA-COMP:11605"/>
        <dbReference type="ChEBI" id="CHEBI:15378"/>
        <dbReference type="ChEBI" id="CHEBI:30013"/>
        <dbReference type="ChEBI" id="CHEBI:30616"/>
        <dbReference type="ChEBI" id="CHEBI:61977"/>
        <dbReference type="ChEBI" id="CHEBI:456216"/>
        <dbReference type="EC" id="2.7.11.1"/>
    </reaction>
</comment>
<evidence type="ECO:0000256" key="12">
    <source>
        <dbReference type="PROSITE-ProRule" id="PRU10141"/>
    </source>
</evidence>
<keyword evidence="7 12" id="KW-0067">ATP-binding</keyword>
<dbReference type="PANTHER" id="PTHR43895:SF33">
    <property type="entry name" value="PROTEIN KINASE DOMAIN-CONTAINING PROTEIN"/>
    <property type="match status" value="1"/>
</dbReference>
<dbReference type="InterPro" id="IPR008271">
    <property type="entry name" value="Ser/Thr_kinase_AS"/>
</dbReference>
<evidence type="ECO:0000259" key="14">
    <source>
        <dbReference type="PROSITE" id="PS50011"/>
    </source>
</evidence>
<name>A0AAD8S4P9_LOLMU</name>
<evidence type="ECO:0000256" key="2">
    <source>
        <dbReference type="ARBA" id="ARBA00012513"/>
    </source>
</evidence>
<evidence type="ECO:0000313" key="17">
    <source>
        <dbReference type="Proteomes" id="UP001231189"/>
    </source>
</evidence>
<evidence type="ECO:0000256" key="11">
    <source>
        <dbReference type="ARBA" id="ARBA00058225"/>
    </source>
</evidence>
<evidence type="ECO:0000256" key="8">
    <source>
        <dbReference type="ARBA" id="ARBA00023211"/>
    </source>
</evidence>
<comment type="caution">
    <text evidence="16">The sequence shown here is derived from an EMBL/GenBank/DDBJ whole genome shotgun (WGS) entry which is preliminary data.</text>
</comment>
<sequence length="434" mass="47355">MAVAKSSKASSGKHGAPLLGKYELGRLLGRGTFAKVYHARSLVGGEPVAVKVLDKPELAATAGMDARVIGEVAAMRRLRHPNVLRLHEVLATRTKVYLVMELAPGGDLLSRLASLPQRRLSEPAARRVFLQLASALIYCHARGVTHRDVKPQNVLIDADGNLKVCDFGLAALPESHRDDGHLHTACGTPAFAAPEVLRRKAYDGVKADAWSCGVILFVLLVGRLPFDDSNIPEMCRKAHRRDYALPEWVSQPARRLVGRLLDPNPATRLTVAELSSHPWFKRSLSLDSQLGSLLGGAPERDLLFQAPPTLNAFDIISMSPGLDLSGLFGENRRSREKRFMTTASPEQMVEQLGLSGPKLGYFMVGKKGVDRLPLGGLSGLVAMSMEMSEVSPPLMLVELRLEAGDDNELQAFGWEELRTELGDVVMAWHGCEEL</sequence>
<evidence type="ECO:0000256" key="7">
    <source>
        <dbReference type="ARBA" id="ARBA00022840"/>
    </source>
</evidence>
<dbReference type="FunFam" id="1.10.510.10:FF:000653">
    <property type="entry name" value="Non-specific serine/threonine protein kinase"/>
    <property type="match status" value="1"/>
</dbReference>
<keyword evidence="5 12" id="KW-0547">Nucleotide-binding</keyword>
<organism evidence="16 17">
    <name type="scientific">Lolium multiflorum</name>
    <name type="common">Italian ryegrass</name>
    <name type="synonym">Lolium perenne subsp. multiflorum</name>
    <dbReference type="NCBI Taxonomy" id="4521"/>
    <lineage>
        <taxon>Eukaryota</taxon>
        <taxon>Viridiplantae</taxon>
        <taxon>Streptophyta</taxon>
        <taxon>Embryophyta</taxon>
        <taxon>Tracheophyta</taxon>
        <taxon>Spermatophyta</taxon>
        <taxon>Magnoliopsida</taxon>
        <taxon>Liliopsida</taxon>
        <taxon>Poales</taxon>
        <taxon>Poaceae</taxon>
        <taxon>BOP clade</taxon>
        <taxon>Pooideae</taxon>
        <taxon>Poodae</taxon>
        <taxon>Poeae</taxon>
        <taxon>Poeae Chloroplast Group 2 (Poeae type)</taxon>
        <taxon>Loliodinae</taxon>
        <taxon>Loliinae</taxon>
        <taxon>Lolium</taxon>
    </lineage>
</organism>
<dbReference type="Gene3D" id="3.30.310.80">
    <property type="entry name" value="Kinase associated domain 1, KA1"/>
    <property type="match status" value="1"/>
</dbReference>
<dbReference type="InterPro" id="IPR000719">
    <property type="entry name" value="Prot_kinase_dom"/>
</dbReference>
<keyword evidence="17" id="KW-1185">Reference proteome</keyword>
<evidence type="ECO:0000256" key="4">
    <source>
        <dbReference type="ARBA" id="ARBA00022679"/>
    </source>
</evidence>
<comment type="catalytic activity">
    <reaction evidence="10">
        <text>L-seryl-[protein] + ATP = O-phospho-L-seryl-[protein] + ADP + H(+)</text>
        <dbReference type="Rhea" id="RHEA:17989"/>
        <dbReference type="Rhea" id="RHEA-COMP:9863"/>
        <dbReference type="Rhea" id="RHEA-COMP:11604"/>
        <dbReference type="ChEBI" id="CHEBI:15378"/>
        <dbReference type="ChEBI" id="CHEBI:29999"/>
        <dbReference type="ChEBI" id="CHEBI:30616"/>
        <dbReference type="ChEBI" id="CHEBI:83421"/>
        <dbReference type="ChEBI" id="CHEBI:456216"/>
        <dbReference type="EC" id="2.7.11.1"/>
    </reaction>
</comment>
<gene>
    <name evidence="16" type="ORF">QYE76_062935</name>
</gene>
<feature type="domain" description="Protein kinase" evidence="14">
    <location>
        <begin position="22"/>
        <end position="280"/>
    </location>
</feature>
<dbReference type="SUPFAM" id="SSF56112">
    <property type="entry name" value="Protein kinase-like (PK-like)"/>
    <property type="match status" value="1"/>
</dbReference>
<proteinExistence type="inferred from homology"/>
<evidence type="ECO:0000256" key="3">
    <source>
        <dbReference type="ARBA" id="ARBA00022527"/>
    </source>
</evidence>
<dbReference type="GO" id="GO:0007165">
    <property type="term" value="P:signal transduction"/>
    <property type="evidence" value="ECO:0007669"/>
    <property type="project" value="InterPro"/>
</dbReference>
<dbReference type="PANTHER" id="PTHR43895">
    <property type="entry name" value="CALCIUM/CALMODULIN-DEPENDENT PROTEIN KINASE KINASE-RELATED"/>
    <property type="match status" value="1"/>
</dbReference>
<dbReference type="GO" id="GO:0005524">
    <property type="term" value="F:ATP binding"/>
    <property type="evidence" value="ECO:0007669"/>
    <property type="project" value="UniProtKB-UniRule"/>
</dbReference>
<dbReference type="InterPro" id="IPR018451">
    <property type="entry name" value="NAF/FISL_domain"/>
</dbReference>
<dbReference type="FunFam" id="3.30.310.80:FF:000016">
    <property type="entry name" value="Non-specific serine/threonine protein kinase"/>
    <property type="match status" value="1"/>
</dbReference>
<dbReference type="PROSITE" id="PS00108">
    <property type="entry name" value="PROTEIN_KINASE_ST"/>
    <property type="match status" value="1"/>
</dbReference>
<comment type="similarity">
    <text evidence="1">Belongs to the protein kinase superfamily. CAMK Ser/Thr protein kinase family. SNF1 subfamily.</text>
</comment>
<dbReference type="InterPro" id="IPR004041">
    <property type="entry name" value="NAF_dom"/>
</dbReference>
<evidence type="ECO:0000259" key="15">
    <source>
        <dbReference type="PROSITE" id="PS50816"/>
    </source>
</evidence>
<keyword evidence="4" id="KW-0808">Transferase</keyword>